<name>W9QFV3_9ROSA</name>
<evidence type="ECO:0000313" key="1">
    <source>
        <dbReference type="EMBL" id="EXB36709.1"/>
    </source>
</evidence>
<proteinExistence type="predicted"/>
<dbReference type="AlphaFoldDB" id="W9QFV3"/>
<protein>
    <submittedName>
        <fullName evidence="1">Uncharacterized protein</fullName>
    </submittedName>
</protein>
<keyword evidence="2" id="KW-1185">Reference proteome</keyword>
<organism evidence="1 2">
    <name type="scientific">Morus notabilis</name>
    <dbReference type="NCBI Taxonomy" id="981085"/>
    <lineage>
        <taxon>Eukaryota</taxon>
        <taxon>Viridiplantae</taxon>
        <taxon>Streptophyta</taxon>
        <taxon>Embryophyta</taxon>
        <taxon>Tracheophyta</taxon>
        <taxon>Spermatophyta</taxon>
        <taxon>Magnoliopsida</taxon>
        <taxon>eudicotyledons</taxon>
        <taxon>Gunneridae</taxon>
        <taxon>Pentapetalae</taxon>
        <taxon>rosids</taxon>
        <taxon>fabids</taxon>
        <taxon>Rosales</taxon>
        <taxon>Moraceae</taxon>
        <taxon>Moreae</taxon>
        <taxon>Morus</taxon>
    </lineage>
</organism>
<gene>
    <name evidence="1" type="ORF">L484_016960</name>
</gene>
<sequence length="59" mass="6434">MLHVAQCLSCHVVLDAQEDPSPLKNARAKHTEGVPVTPYAWSGAKCYDRIGALGRRCRG</sequence>
<dbReference type="Proteomes" id="UP000030645">
    <property type="component" value="Unassembled WGS sequence"/>
</dbReference>
<reference evidence="2" key="1">
    <citation type="submission" date="2013-01" db="EMBL/GenBank/DDBJ databases">
        <title>Draft Genome Sequence of a Mulberry Tree, Morus notabilis C.K. Schneid.</title>
        <authorList>
            <person name="He N."/>
            <person name="Zhao S."/>
        </authorList>
    </citation>
    <scope>NUCLEOTIDE SEQUENCE</scope>
</reference>
<dbReference type="EMBL" id="KE343588">
    <property type="protein sequence ID" value="EXB36709.1"/>
    <property type="molecule type" value="Genomic_DNA"/>
</dbReference>
<accession>W9QFV3</accession>
<evidence type="ECO:0000313" key="2">
    <source>
        <dbReference type="Proteomes" id="UP000030645"/>
    </source>
</evidence>